<accession>A0ABR1IP63</accession>
<keyword evidence="3" id="KW-1185">Reference proteome</keyword>
<evidence type="ECO:0000256" key="1">
    <source>
        <dbReference type="SAM" id="MobiDB-lite"/>
    </source>
</evidence>
<evidence type="ECO:0000313" key="2">
    <source>
        <dbReference type="EMBL" id="KAK7434931.1"/>
    </source>
</evidence>
<dbReference type="EMBL" id="JBANRG010000114">
    <property type="protein sequence ID" value="KAK7434931.1"/>
    <property type="molecule type" value="Genomic_DNA"/>
</dbReference>
<feature type="region of interest" description="Disordered" evidence="1">
    <location>
        <begin position="1"/>
        <end position="20"/>
    </location>
</feature>
<protein>
    <submittedName>
        <fullName evidence="2">Uncharacterized protein</fullName>
    </submittedName>
</protein>
<name>A0ABR1IP63_9AGAR</name>
<evidence type="ECO:0000313" key="3">
    <source>
        <dbReference type="Proteomes" id="UP001498398"/>
    </source>
</evidence>
<sequence length="109" mass="12260">MQAPIHDGGKETDDDDEAHDYPAPLKNFLYLPILRFQILAAPRTPRYNLPDNNTALRWTRMVLNESPQSCAIAVSAGPTNTVVIDKQGMYWMAGKRKNSCRGVRARDSE</sequence>
<organism evidence="2 3">
    <name type="scientific">Marasmiellus scandens</name>
    <dbReference type="NCBI Taxonomy" id="2682957"/>
    <lineage>
        <taxon>Eukaryota</taxon>
        <taxon>Fungi</taxon>
        <taxon>Dikarya</taxon>
        <taxon>Basidiomycota</taxon>
        <taxon>Agaricomycotina</taxon>
        <taxon>Agaricomycetes</taxon>
        <taxon>Agaricomycetidae</taxon>
        <taxon>Agaricales</taxon>
        <taxon>Marasmiineae</taxon>
        <taxon>Omphalotaceae</taxon>
        <taxon>Marasmiellus</taxon>
    </lineage>
</organism>
<dbReference type="Proteomes" id="UP001498398">
    <property type="component" value="Unassembled WGS sequence"/>
</dbReference>
<reference evidence="2 3" key="1">
    <citation type="submission" date="2024-01" db="EMBL/GenBank/DDBJ databases">
        <title>A draft genome for the cacao thread blight pathogen Marasmiellus scandens.</title>
        <authorList>
            <person name="Baruah I.K."/>
            <person name="Leung J."/>
            <person name="Bukari Y."/>
            <person name="Amoako-Attah I."/>
            <person name="Meinhardt L.W."/>
            <person name="Bailey B.A."/>
            <person name="Cohen S.P."/>
        </authorList>
    </citation>
    <scope>NUCLEOTIDE SEQUENCE [LARGE SCALE GENOMIC DNA]</scope>
    <source>
        <strain evidence="2 3">GH-19</strain>
    </source>
</reference>
<proteinExistence type="predicted"/>
<comment type="caution">
    <text evidence="2">The sequence shown here is derived from an EMBL/GenBank/DDBJ whole genome shotgun (WGS) entry which is preliminary data.</text>
</comment>
<gene>
    <name evidence="2" type="ORF">VKT23_019934</name>
</gene>